<dbReference type="Proteomes" id="UP000297654">
    <property type="component" value="Unassembled WGS sequence"/>
</dbReference>
<dbReference type="AlphaFoldDB" id="A0A5F0D3S7"/>
<dbReference type="InterPro" id="IPR021517">
    <property type="entry name" value="DUF3180"/>
</dbReference>
<accession>A0A5F0D3S7</accession>
<protein>
    <submittedName>
        <fullName evidence="2">DUF3180 domain-containing protein</fullName>
    </submittedName>
</protein>
<evidence type="ECO:0000256" key="1">
    <source>
        <dbReference type="SAM" id="Phobius"/>
    </source>
</evidence>
<keyword evidence="1" id="KW-1133">Transmembrane helix</keyword>
<evidence type="ECO:0000313" key="3">
    <source>
        <dbReference type="Proteomes" id="UP000297654"/>
    </source>
</evidence>
<comment type="caution">
    <text evidence="2">The sequence shown here is derived from an EMBL/GenBank/DDBJ whole genome shotgun (WGS) entry which is preliminary data.</text>
</comment>
<feature type="transmembrane region" description="Helical" evidence="1">
    <location>
        <begin position="125"/>
        <end position="145"/>
    </location>
</feature>
<sequence length="169" mass="17460">MRAGTGSRAVKRSHATGLLAAVLIGLVIGFLLEIAFAASGAPIVVPPVTLPLTLILLGAVVVSLAWQVRQGTRRRALRRIDPFWAMRVAVLSKATSLSASLLLGAALGLVLYILTRSVVPAVLSLWLAIGTAIGAALMLTAGLVAEHFCTLPPDDDTNGDTDDSGGTRA</sequence>
<gene>
    <name evidence="2" type="ORF">E3O10_09330</name>
</gene>
<dbReference type="OrthoDB" id="5125751at2"/>
<name>A0A5F0D3S7_9MICO</name>
<dbReference type="Pfam" id="PF11377">
    <property type="entry name" value="DUF3180"/>
    <property type="match status" value="1"/>
</dbReference>
<feature type="transmembrane region" description="Helical" evidence="1">
    <location>
        <begin position="50"/>
        <end position="68"/>
    </location>
</feature>
<keyword evidence="1" id="KW-0812">Transmembrane</keyword>
<reference evidence="2 3" key="1">
    <citation type="submission" date="2019-03" db="EMBL/GenBank/DDBJ databases">
        <title>Genomics of glacier-inhabiting Cryobacterium strains.</title>
        <authorList>
            <person name="Liu Q."/>
            <person name="Xin Y.-H."/>
        </authorList>
    </citation>
    <scope>NUCLEOTIDE SEQUENCE [LARGE SCALE GENOMIC DNA]</scope>
    <source>
        <strain evidence="2 3">Hh15</strain>
    </source>
</reference>
<keyword evidence="3" id="KW-1185">Reference proteome</keyword>
<dbReference type="EMBL" id="SOFF01000030">
    <property type="protein sequence ID" value="TFB89093.1"/>
    <property type="molecule type" value="Genomic_DNA"/>
</dbReference>
<keyword evidence="1" id="KW-0472">Membrane</keyword>
<proteinExistence type="predicted"/>
<organism evidence="2 3">
    <name type="scientific">Cryobacterium luteum</name>
    <dbReference type="NCBI Taxonomy" id="1424661"/>
    <lineage>
        <taxon>Bacteria</taxon>
        <taxon>Bacillati</taxon>
        <taxon>Actinomycetota</taxon>
        <taxon>Actinomycetes</taxon>
        <taxon>Micrococcales</taxon>
        <taxon>Microbacteriaceae</taxon>
        <taxon>Cryobacterium</taxon>
    </lineage>
</organism>
<feature type="transmembrane region" description="Helical" evidence="1">
    <location>
        <begin position="88"/>
        <end position="113"/>
    </location>
</feature>
<evidence type="ECO:0000313" key="2">
    <source>
        <dbReference type="EMBL" id="TFB89093.1"/>
    </source>
</evidence>